<dbReference type="InterPro" id="IPR013155">
    <property type="entry name" value="M/V/L/I-tRNA-synth_anticd-bd"/>
</dbReference>
<evidence type="ECO:0000256" key="1">
    <source>
        <dbReference type="ARBA" id="ARBA00011738"/>
    </source>
</evidence>
<dbReference type="Proteomes" id="UP001594288">
    <property type="component" value="Unassembled WGS sequence"/>
</dbReference>
<dbReference type="InterPro" id="IPR033911">
    <property type="entry name" value="MetRS_core"/>
</dbReference>
<evidence type="ECO:0000313" key="17">
    <source>
        <dbReference type="EMBL" id="MFC1800238.1"/>
    </source>
</evidence>
<dbReference type="GO" id="GO:0004825">
    <property type="term" value="F:methionine-tRNA ligase activity"/>
    <property type="evidence" value="ECO:0007669"/>
    <property type="project" value="UniProtKB-EC"/>
</dbReference>
<keyword evidence="10 14" id="KW-0030">Aminoacyl-tRNA synthetase</keyword>
<dbReference type="InterPro" id="IPR041872">
    <property type="entry name" value="Anticodon_Met"/>
</dbReference>
<gene>
    <name evidence="17" type="primary">metG</name>
    <name evidence="17" type="ORF">ACFL2Z_04960</name>
</gene>
<comment type="similarity">
    <text evidence="14">Belongs to the class-I aminoacyl-tRNA synthetase family.</text>
</comment>
<dbReference type="CDD" id="cd07957">
    <property type="entry name" value="Anticodon_Ia_Met"/>
    <property type="match status" value="1"/>
</dbReference>
<dbReference type="PANTHER" id="PTHR43326">
    <property type="entry name" value="METHIONYL-TRNA SYNTHETASE"/>
    <property type="match status" value="1"/>
</dbReference>
<protein>
    <recommendedName>
        <fullName evidence="2">methionine--tRNA ligase</fullName>
        <ecNumber evidence="2">6.1.1.10</ecNumber>
    </recommendedName>
    <alternativeName>
        <fullName evidence="11">Methionyl-tRNA synthetase</fullName>
    </alternativeName>
</protein>
<dbReference type="EMBL" id="JBHPEI010000094">
    <property type="protein sequence ID" value="MFC1800238.1"/>
    <property type="molecule type" value="Genomic_DNA"/>
</dbReference>
<evidence type="ECO:0000256" key="13">
    <source>
        <dbReference type="PROSITE-ProRule" id="PRU00209"/>
    </source>
</evidence>
<feature type="region of interest" description="Disordered" evidence="15">
    <location>
        <begin position="320"/>
        <end position="346"/>
    </location>
</feature>
<keyword evidence="6 14" id="KW-0547">Nucleotide-binding</keyword>
<dbReference type="InterPro" id="IPR004495">
    <property type="entry name" value="Met-tRNA-synth_bsu_C"/>
</dbReference>
<evidence type="ECO:0000256" key="10">
    <source>
        <dbReference type="ARBA" id="ARBA00023146"/>
    </source>
</evidence>
<dbReference type="InterPro" id="IPR023457">
    <property type="entry name" value="Met-tRNA_synth_2"/>
</dbReference>
<keyword evidence="7 14" id="KW-0067">ATP-binding</keyword>
<keyword evidence="4 13" id="KW-0820">tRNA-binding</keyword>
<dbReference type="SUPFAM" id="SSF52374">
    <property type="entry name" value="Nucleotidylyl transferase"/>
    <property type="match status" value="1"/>
</dbReference>
<dbReference type="SUPFAM" id="SSF47323">
    <property type="entry name" value="Anticodon-binding domain of a subclass of class I aminoacyl-tRNA synthetases"/>
    <property type="match status" value="1"/>
</dbReference>
<evidence type="ECO:0000256" key="14">
    <source>
        <dbReference type="RuleBase" id="RU363039"/>
    </source>
</evidence>
<dbReference type="InterPro" id="IPR002547">
    <property type="entry name" value="tRNA-bd_dom"/>
</dbReference>
<evidence type="ECO:0000256" key="3">
    <source>
        <dbReference type="ARBA" id="ARBA00022490"/>
    </source>
</evidence>
<evidence type="ECO:0000256" key="4">
    <source>
        <dbReference type="ARBA" id="ARBA00022555"/>
    </source>
</evidence>
<comment type="catalytic activity">
    <reaction evidence="12">
        <text>tRNA(Met) + L-methionine + ATP = L-methionyl-tRNA(Met) + AMP + diphosphate</text>
        <dbReference type="Rhea" id="RHEA:13481"/>
        <dbReference type="Rhea" id="RHEA-COMP:9667"/>
        <dbReference type="Rhea" id="RHEA-COMP:9698"/>
        <dbReference type="ChEBI" id="CHEBI:30616"/>
        <dbReference type="ChEBI" id="CHEBI:33019"/>
        <dbReference type="ChEBI" id="CHEBI:57844"/>
        <dbReference type="ChEBI" id="CHEBI:78442"/>
        <dbReference type="ChEBI" id="CHEBI:78530"/>
        <dbReference type="ChEBI" id="CHEBI:456215"/>
        <dbReference type="EC" id="6.1.1.10"/>
    </reaction>
</comment>
<evidence type="ECO:0000256" key="8">
    <source>
        <dbReference type="ARBA" id="ARBA00022884"/>
    </source>
</evidence>
<dbReference type="InterPro" id="IPR009080">
    <property type="entry name" value="tRNAsynth_Ia_anticodon-bd"/>
</dbReference>
<feature type="non-terminal residue" evidence="17">
    <location>
        <position position="1"/>
    </location>
</feature>
<feature type="domain" description="TRNA-binding" evidence="16">
    <location>
        <begin position="356"/>
        <end position="456"/>
    </location>
</feature>
<evidence type="ECO:0000256" key="5">
    <source>
        <dbReference type="ARBA" id="ARBA00022598"/>
    </source>
</evidence>
<keyword evidence="18" id="KW-1185">Reference proteome</keyword>
<dbReference type="Gene3D" id="2.170.220.10">
    <property type="match status" value="1"/>
</dbReference>
<comment type="caution">
    <text evidence="17">The sequence shown here is derived from an EMBL/GenBank/DDBJ whole genome shotgun (WGS) entry which is preliminary data.</text>
</comment>
<dbReference type="InterPro" id="IPR014729">
    <property type="entry name" value="Rossmann-like_a/b/a_fold"/>
</dbReference>
<dbReference type="Gene3D" id="2.40.50.140">
    <property type="entry name" value="Nucleic acid-binding proteins"/>
    <property type="match status" value="1"/>
</dbReference>
<sequence length="456" mass="50614">CKAAHQAAACSRDLGGAWGIPVPTNPEYVFYVWFDALINYLTAIGFPDDEDTFNHYWPADLHIIGKDITRFHCILWPSMLMSAGLELPKAIHGHGFVNFKGEKMSKTLGNIVAPLDAAKKYGPDSLRYYLAREVTFGKDGDFSWEQFLQRYNSELANDLGNLVSRTCGMIKQYFDGRIPAESERGGDSGDDIKAVCAETWKAYLAAMEGYEIHNGISEVFKVIRAANRHIEEKAPWSLMKQPDGKPEAARVLFTLCEVLREAAVLLFPFMPGKAQDIWTTLGINEEIAKTTFEASLDWRESWEGLSDRLGEIKALFPRIEAEEDSPKKGQPKKPHSKTAGPAKAKEKQMDLLEFEDFKKMDLRVAHVKSATMVEGADKLLKLEVDIGGEDRQIVAGIAKHYAPEELTGKNIIVVANLKPAKIRGVESRGMLLAATDGDKVIVLVPDKDASPGSRIS</sequence>
<dbReference type="InterPro" id="IPR012340">
    <property type="entry name" value="NA-bd_OB-fold"/>
</dbReference>
<evidence type="ECO:0000313" key="18">
    <source>
        <dbReference type="Proteomes" id="UP001594288"/>
    </source>
</evidence>
<evidence type="ECO:0000256" key="12">
    <source>
        <dbReference type="ARBA" id="ARBA00047364"/>
    </source>
</evidence>
<organism evidence="17 18">
    <name type="scientific">Eiseniibacteriota bacterium</name>
    <dbReference type="NCBI Taxonomy" id="2212470"/>
    <lineage>
        <taxon>Bacteria</taxon>
        <taxon>Candidatus Eiseniibacteriota</taxon>
    </lineage>
</organism>
<evidence type="ECO:0000259" key="16">
    <source>
        <dbReference type="PROSITE" id="PS50886"/>
    </source>
</evidence>
<evidence type="ECO:0000256" key="6">
    <source>
        <dbReference type="ARBA" id="ARBA00022741"/>
    </source>
</evidence>
<evidence type="ECO:0000256" key="11">
    <source>
        <dbReference type="ARBA" id="ARBA00030904"/>
    </source>
</evidence>
<dbReference type="Pfam" id="PF08264">
    <property type="entry name" value="Anticodon_1"/>
    <property type="match status" value="1"/>
</dbReference>
<keyword evidence="8 13" id="KW-0694">RNA-binding</keyword>
<keyword evidence="5 14" id="KW-0436">Ligase</keyword>
<dbReference type="Pfam" id="PF09334">
    <property type="entry name" value="tRNA-synt_1g"/>
    <property type="match status" value="1"/>
</dbReference>
<dbReference type="Gene3D" id="3.40.50.620">
    <property type="entry name" value="HUPs"/>
    <property type="match status" value="1"/>
</dbReference>
<evidence type="ECO:0000256" key="9">
    <source>
        <dbReference type="ARBA" id="ARBA00022917"/>
    </source>
</evidence>
<dbReference type="PROSITE" id="PS50886">
    <property type="entry name" value="TRBD"/>
    <property type="match status" value="1"/>
</dbReference>
<dbReference type="InterPro" id="IPR015413">
    <property type="entry name" value="Methionyl/Leucyl_tRNA_Synth"/>
</dbReference>
<dbReference type="EC" id="6.1.1.10" evidence="2"/>
<evidence type="ECO:0000256" key="7">
    <source>
        <dbReference type="ARBA" id="ARBA00022840"/>
    </source>
</evidence>
<keyword evidence="9 14" id="KW-0648">Protein biosynthesis</keyword>
<dbReference type="Gene3D" id="1.10.730.10">
    <property type="entry name" value="Isoleucyl-tRNA Synthetase, Domain 1"/>
    <property type="match status" value="1"/>
</dbReference>
<dbReference type="PANTHER" id="PTHR43326:SF1">
    <property type="entry name" value="METHIONINE--TRNA LIGASE, MITOCHONDRIAL"/>
    <property type="match status" value="1"/>
</dbReference>
<name>A0ABV6YQA1_UNCEI</name>
<evidence type="ECO:0000256" key="2">
    <source>
        <dbReference type="ARBA" id="ARBA00012838"/>
    </source>
</evidence>
<dbReference type="CDD" id="cd02800">
    <property type="entry name" value="tRNA_bind_EcMetRS_like"/>
    <property type="match status" value="1"/>
</dbReference>
<accession>A0ABV6YQA1</accession>
<keyword evidence="3" id="KW-0963">Cytoplasm</keyword>
<dbReference type="NCBIfam" id="TIGR00399">
    <property type="entry name" value="metG_C_term"/>
    <property type="match status" value="1"/>
</dbReference>
<proteinExistence type="inferred from homology"/>
<dbReference type="Pfam" id="PF01588">
    <property type="entry name" value="tRNA_bind"/>
    <property type="match status" value="1"/>
</dbReference>
<comment type="subunit">
    <text evidence="1">Homodimer.</text>
</comment>
<dbReference type="SUPFAM" id="SSF50249">
    <property type="entry name" value="Nucleic acid-binding proteins"/>
    <property type="match status" value="1"/>
</dbReference>
<dbReference type="PRINTS" id="PR01041">
    <property type="entry name" value="TRNASYNTHMET"/>
</dbReference>
<evidence type="ECO:0000256" key="15">
    <source>
        <dbReference type="SAM" id="MobiDB-lite"/>
    </source>
</evidence>
<reference evidence="17 18" key="1">
    <citation type="submission" date="2024-09" db="EMBL/GenBank/DDBJ databases">
        <authorList>
            <person name="D'Angelo T."/>
        </authorList>
    </citation>
    <scope>NUCLEOTIDE SEQUENCE [LARGE SCALE GENOMIC DNA]</scope>
    <source>
        <strain evidence="17">SAG AM-311-F02</strain>
    </source>
</reference>